<evidence type="ECO:0000256" key="8">
    <source>
        <dbReference type="PIRSR" id="PIRSR606710-2"/>
    </source>
</evidence>
<keyword evidence="11" id="KW-1185">Reference proteome</keyword>
<dbReference type="InterPro" id="IPR050727">
    <property type="entry name" value="GH43_arabinanases"/>
</dbReference>
<dbReference type="Pfam" id="PF04616">
    <property type="entry name" value="Glyco_hydro_43"/>
    <property type="match status" value="1"/>
</dbReference>
<feature type="binding site" evidence="7">
    <location>
        <begin position="157"/>
        <end position="160"/>
    </location>
    <ligand>
        <name>substrate</name>
    </ligand>
</feature>
<feature type="binding site" evidence="7">
    <location>
        <begin position="178"/>
        <end position="180"/>
    </location>
    <ligand>
        <name>substrate</name>
    </ligand>
</feature>
<evidence type="ECO:0000256" key="9">
    <source>
        <dbReference type="SAM" id="SignalP"/>
    </source>
</evidence>
<comment type="pathway">
    <text evidence="1 5">Glycan metabolism; L-arabinan degradation.</text>
</comment>
<feature type="binding site" evidence="7">
    <location>
        <position position="121"/>
    </location>
    <ligand>
        <name>substrate</name>
    </ligand>
</feature>
<evidence type="ECO:0000256" key="4">
    <source>
        <dbReference type="ARBA" id="ARBA00023295"/>
    </source>
</evidence>
<protein>
    <recommendedName>
        <fullName evidence="5">Endo-alpha-(1-&gt;5)-L-arabinanase</fullName>
        <ecNumber evidence="5">3.2.1.99</ecNumber>
    </recommendedName>
</protein>
<dbReference type="SUPFAM" id="SSF75005">
    <property type="entry name" value="Arabinanase/levansucrase/invertase"/>
    <property type="match status" value="1"/>
</dbReference>
<evidence type="ECO:0000256" key="5">
    <source>
        <dbReference type="PIRNR" id="PIRNR026534"/>
    </source>
</evidence>
<organism evidence="10 11">
    <name type="scientific">Litchfieldia salsa</name>
    <dbReference type="NCBI Taxonomy" id="930152"/>
    <lineage>
        <taxon>Bacteria</taxon>
        <taxon>Bacillati</taxon>
        <taxon>Bacillota</taxon>
        <taxon>Bacilli</taxon>
        <taxon>Bacillales</taxon>
        <taxon>Bacillaceae</taxon>
        <taxon>Litchfieldia</taxon>
    </lineage>
</organism>
<dbReference type="InterPro" id="IPR006710">
    <property type="entry name" value="Glyco_hydro_43"/>
</dbReference>
<dbReference type="STRING" id="930152.SAMN05216565_103260"/>
<dbReference type="GO" id="GO:0031222">
    <property type="term" value="P:arabinan catabolic process"/>
    <property type="evidence" value="ECO:0007669"/>
    <property type="project" value="UniProtKB-UniPathway"/>
</dbReference>
<dbReference type="PANTHER" id="PTHR43301:SF3">
    <property type="entry name" value="ARABINAN ENDO-1,5-ALPHA-L-ARABINOSIDASE A-RELATED"/>
    <property type="match status" value="1"/>
</dbReference>
<name>A0A1H0T2M0_9BACI</name>
<dbReference type="OrthoDB" id="9801455at2"/>
<evidence type="ECO:0000256" key="1">
    <source>
        <dbReference type="ARBA" id="ARBA00004834"/>
    </source>
</evidence>
<keyword evidence="3 5" id="KW-0378">Hydrolase</keyword>
<keyword evidence="9" id="KW-0732">Signal</keyword>
<dbReference type="InterPro" id="IPR016840">
    <property type="entry name" value="Glyco_hydro_43_endo_a_Ara-ase"/>
</dbReference>
<reference evidence="11" key="1">
    <citation type="submission" date="2016-10" db="EMBL/GenBank/DDBJ databases">
        <authorList>
            <person name="Varghese N."/>
            <person name="Submissions S."/>
        </authorList>
    </citation>
    <scope>NUCLEOTIDE SEQUENCE [LARGE SCALE GENOMIC DNA]</scope>
    <source>
        <strain evidence="11">IBRC-M10078</strain>
    </source>
</reference>
<dbReference type="PANTHER" id="PTHR43301">
    <property type="entry name" value="ARABINAN ENDO-1,5-ALPHA-L-ARABINOSIDASE"/>
    <property type="match status" value="1"/>
</dbReference>
<evidence type="ECO:0000313" key="11">
    <source>
        <dbReference type="Proteomes" id="UP000199159"/>
    </source>
</evidence>
<dbReference type="InterPro" id="IPR023296">
    <property type="entry name" value="Glyco_hydro_beta-prop_sf"/>
</dbReference>
<dbReference type="RefSeq" id="WP_090852026.1">
    <property type="nucleotide sequence ID" value="NZ_FNJU01000003.1"/>
</dbReference>
<proteinExistence type="inferred from homology"/>
<dbReference type="GO" id="GO:0046558">
    <property type="term" value="F:arabinan endo-1,5-alpha-L-arabinosidase activity"/>
    <property type="evidence" value="ECO:0007669"/>
    <property type="project" value="UniProtKB-EC"/>
</dbReference>
<evidence type="ECO:0000256" key="2">
    <source>
        <dbReference type="ARBA" id="ARBA00009865"/>
    </source>
</evidence>
<evidence type="ECO:0000256" key="6">
    <source>
        <dbReference type="PIRSR" id="PIRSR026534-1"/>
    </source>
</evidence>
<feature type="active site" description="Proton acceptor" evidence="6">
    <location>
        <position position="40"/>
    </location>
</feature>
<comment type="similarity">
    <text evidence="2 5">Belongs to the glycosyl hydrolase 43 family.</text>
</comment>
<dbReference type="EC" id="3.2.1.99" evidence="5"/>
<feature type="binding site" evidence="7">
    <location>
        <position position="40"/>
    </location>
    <ligand>
        <name>substrate</name>
    </ligand>
</feature>
<evidence type="ECO:0000256" key="3">
    <source>
        <dbReference type="ARBA" id="ARBA00022801"/>
    </source>
</evidence>
<evidence type="ECO:0000313" key="10">
    <source>
        <dbReference type="EMBL" id="SDP48327.1"/>
    </source>
</evidence>
<dbReference type="UniPathway" id="UPA00667"/>
<sequence length="327" mass="36794">MKIKISKKWLLLGLSLAISTALALPVFAAQWNVNDILIHDTTTIKTDSTWRTYATGLTEENGLRQIISSDGLNWSLGERILVQPLAWWSNYLAEYETNQWAPDITFYNNKYWLYYSVSRFGSNESLIGLLSTSTPEDASSWVDEGLVVRSTSANNYNAIDPDLFIDPNGGKLWLTFGSHWDGIKMYEVDSTTMKPTGPIYSLASRNGGAIEAPTLMYKDGYYYLFASFDKCCSGSNSTYKIKYGRSKDVTGPYLDKQGKNMMNSGGTILEQSDMGAGRWKGPGGQDVYEHSPGQWIMVRHAYDSWDNGIPKLRINDLYIDNQGWPSY</sequence>
<feature type="chain" id="PRO_5039353502" description="Endo-alpha-(1-&gt;5)-L-arabinanase" evidence="9">
    <location>
        <begin position="24"/>
        <end position="327"/>
    </location>
</feature>
<comment type="catalytic activity">
    <reaction evidence="5">
        <text>Endohydrolysis of (1-&gt;5)-alpha-arabinofuranosidic linkages in (1-&gt;5)-arabinans.</text>
        <dbReference type="EC" id="3.2.1.99"/>
    </reaction>
</comment>
<dbReference type="PIRSF" id="PIRSF026534">
    <property type="entry name" value="Endo_alpha-L-arabinosidase"/>
    <property type="match status" value="1"/>
</dbReference>
<feature type="active site" description="Proton donor" evidence="6">
    <location>
        <position position="211"/>
    </location>
</feature>
<dbReference type="Proteomes" id="UP000199159">
    <property type="component" value="Unassembled WGS sequence"/>
</dbReference>
<dbReference type="EMBL" id="FNJU01000003">
    <property type="protein sequence ID" value="SDP48327.1"/>
    <property type="molecule type" value="Genomic_DNA"/>
</dbReference>
<feature type="site" description="Important for catalytic activity, responsible for pKa modulation of the active site Glu and correct orientation of both the proton donor and substrate" evidence="8">
    <location>
        <position position="160"/>
    </location>
</feature>
<dbReference type="CDD" id="cd18829">
    <property type="entry name" value="GH43_BsArb43A-like"/>
    <property type="match status" value="1"/>
</dbReference>
<gene>
    <name evidence="10" type="ORF">SAMN05216565_103260</name>
</gene>
<accession>A0A1H0T2M0</accession>
<evidence type="ECO:0000256" key="7">
    <source>
        <dbReference type="PIRSR" id="PIRSR026534-2"/>
    </source>
</evidence>
<keyword evidence="4 5" id="KW-0326">Glycosidase</keyword>
<dbReference type="Gene3D" id="2.115.10.20">
    <property type="entry name" value="Glycosyl hydrolase domain, family 43"/>
    <property type="match status" value="1"/>
</dbReference>
<feature type="signal peptide" evidence="9">
    <location>
        <begin position="1"/>
        <end position="23"/>
    </location>
</feature>
<dbReference type="AlphaFoldDB" id="A0A1H0T2M0"/>